<name>A0A6N3X133_9SYNE</name>
<feature type="non-terminal residue" evidence="1">
    <location>
        <position position="1"/>
    </location>
</feature>
<sequence length="84" mass="9539">HLAFRQWQPSARLNAQLRYGIPTGKVLLTPYTQLNLVADHSTTYGAGLRYQLADSLDLDLSTSHRQRTSGANDNRLFLRLRTNL</sequence>
<dbReference type="AlphaFoldDB" id="A0A6N3X133"/>
<evidence type="ECO:0000313" key="1">
    <source>
        <dbReference type="EMBL" id="KKZ14785.1"/>
    </source>
</evidence>
<evidence type="ECO:0000313" key="2">
    <source>
        <dbReference type="Proteomes" id="UP000035054"/>
    </source>
</evidence>
<dbReference type="Proteomes" id="UP000035054">
    <property type="component" value="Unassembled WGS sequence"/>
</dbReference>
<organism evidence="1 2">
    <name type="scientific">Candidatus Synechococcus spongiarum 142</name>
    <dbReference type="NCBI Taxonomy" id="1608213"/>
    <lineage>
        <taxon>Bacteria</taxon>
        <taxon>Bacillati</taxon>
        <taxon>Cyanobacteriota</taxon>
        <taxon>Cyanophyceae</taxon>
        <taxon>Synechococcales</taxon>
        <taxon>Synechococcaceae</taxon>
        <taxon>Synechococcus</taxon>
    </lineage>
</organism>
<reference evidence="1 2" key="1">
    <citation type="submission" date="2015-01" db="EMBL/GenBank/DDBJ databases">
        <title>Lifestyle Evolution in Cyanobacterial Symbionts of Sponges.</title>
        <authorList>
            <person name="Burgsdorf I."/>
            <person name="Slaby B.M."/>
            <person name="Handley K.M."/>
            <person name="Haber M."/>
            <person name="Blom J."/>
            <person name="Marshall C.W."/>
            <person name="Gilbert J.A."/>
            <person name="Hentschel U."/>
            <person name="Steindler L."/>
        </authorList>
    </citation>
    <scope>NUCLEOTIDE SEQUENCE [LARGE SCALE GENOMIC DNA]</scope>
    <source>
        <strain evidence="1">142</strain>
    </source>
</reference>
<dbReference type="EMBL" id="JXUO01000132">
    <property type="protein sequence ID" value="KKZ14785.1"/>
    <property type="molecule type" value="Genomic_DNA"/>
</dbReference>
<accession>A0A6N3X133</accession>
<proteinExistence type="predicted"/>
<protein>
    <recommendedName>
        <fullName evidence="3">Porin</fullName>
    </recommendedName>
</protein>
<comment type="caution">
    <text evidence="1">The sequence shown here is derived from an EMBL/GenBank/DDBJ whole genome shotgun (WGS) entry which is preliminary data.</text>
</comment>
<gene>
    <name evidence="1" type="ORF">TH68_03955</name>
</gene>
<evidence type="ECO:0008006" key="3">
    <source>
        <dbReference type="Google" id="ProtNLM"/>
    </source>
</evidence>